<keyword evidence="2" id="KW-0012">Acyltransferase</keyword>
<evidence type="ECO:0000313" key="5">
    <source>
        <dbReference type="Proteomes" id="UP001165395"/>
    </source>
</evidence>
<feature type="domain" description="N-acetyltransferase" evidence="3">
    <location>
        <begin position="1"/>
        <end position="100"/>
    </location>
</feature>
<name>A0ABS8D9G9_9NEIS</name>
<keyword evidence="5" id="KW-1185">Reference proteome</keyword>
<protein>
    <submittedName>
        <fullName evidence="4">GNAT family N-acetyltransferase</fullName>
    </submittedName>
</protein>
<dbReference type="PANTHER" id="PTHR43800">
    <property type="entry name" value="PEPTIDYL-LYSINE N-ACETYLTRANSFERASE YJAB"/>
    <property type="match status" value="1"/>
</dbReference>
<dbReference type="Proteomes" id="UP001165395">
    <property type="component" value="Unassembled WGS sequence"/>
</dbReference>
<evidence type="ECO:0000259" key="3">
    <source>
        <dbReference type="PROSITE" id="PS51186"/>
    </source>
</evidence>
<dbReference type="PROSITE" id="PS51186">
    <property type="entry name" value="GNAT"/>
    <property type="match status" value="1"/>
</dbReference>
<accession>A0ABS8D9G9</accession>
<evidence type="ECO:0000313" key="4">
    <source>
        <dbReference type="EMBL" id="MCB6184586.1"/>
    </source>
</evidence>
<dbReference type="PANTHER" id="PTHR43800:SF1">
    <property type="entry name" value="PEPTIDYL-LYSINE N-ACETYLTRANSFERASE YJAB"/>
    <property type="match status" value="1"/>
</dbReference>
<dbReference type="SUPFAM" id="SSF55729">
    <property type="entry name" value="Acyl-CoA N-acyltransferases (Nat)"/>
    <property type="match status" value="1"/>
</dbReference>
<dbReference type="EMBL" id="JAJBZT010000007">
    <property type="protein sequence ID" value="MCB6184586.1"/>
    <property type="molecule type" value="Genomic_DNA"/>
</dbReference>
<gene>
    <name evidence="4" type="ORF">LIN78_13650</name>
</gene>
<evidence type="ECO:0000256" key="2">
    <source>
        <dbReference type="ARBA" id="ARBA00023315"/>
    </source>
</evidence>
<reference evidence="4" key="1">
    <citation type="submission" date="2021-10" db="EMBL/GenBank/DDBJ databases">
        <title>The complete genome sequence of Leeia sp. TBRC 13508.</title>
        <authorList>
            <person name="Charoenyingcharoen P."/>
            <person name="Yukphan P."/>
        </authorList>
    </citation>
    <scope>NUCLEOTIDE SEQUENCE</scope>
    <source>
        <strain evidence="4">TBRC 13508</strain>
    </source>
</reference>
<dbReference type="InterPro" id="IPR016181">
    <property type="entry name" value="Acyl_CoA_acyltransferase"/>
</dbReference>
<sequence>MYLFVRDEDALLGFIVYFPLGNEMRLENVAVDPTVTGRGIGKALIKFCEEEAKRLGLKSIQLYTNEKMTENLSIYPHLGFVEVARRTEDGFHRVYFEKAL</sequence>
<dbReference type="Gene3D" id="3.40.630.30">
    <property type="match status" value="1"/>
</dbReference>
<dbReference type="Pfam" id="PF00583">
    <property type="entry name" value="Acetyltransf_1"/>
    <property type="match status" value="1"/>
</dbReference>
<evidence type="ECO:0000256" key="1">
    <source>
        <dbReference type="ARBA" id="ARBA00022679"/>
    </source>
</evidence>
<organism evidence="4 5">
    <name type="scientific">Leeia speluncae</name>
    <dbReference type="NCBI Taxonomy" id="2884804"/>
    <lineage>
        <taxon>Bacteria</taxon>
        <taxon>Pseudomonadati</taxon>
        <taxon>Pseudomonadota</taxon>
        <taxon>Betaproteobacteria</taxon>
        <taxon>Neisseriales</taxon>
        <taxon>Leeiaceae</taxon>
        <taxon>Leeia</taxon>
    </lineage>
</organism>
<dbReference type="InterPro" id="IPR000182">
    <property type="entry name" value="GNAT_dom"/>
</dbReference>
<dbReference type="CDD" id="cd04301">
    <property type="entry name" value="NAT_SF"/>
    <property type="match status" value="1"/>
</dbReference>
<keyword evidence="1" id="KW-0808">Transferase</keyword>
<proteinExistence type="predicted"/>
<comment type="caution">
    <text evidence="4">The sequence shown here is derived from an EMBL/GenBank/DDBJ whole genome shotgun (WGS) entry which is preliminary data.</text>
</comment>